<evidence type="ECO:0000313" key="2">
    <source>
        <dbReference type="Proteomes" id="UP000715781"/>
    </source>
</evidence>
<name>A0A951UIE1_9NOST</name>
<reference evidence="1" key="1">
    <citation type="submission" date="2021-05" db="EMBL/GenBank/DDBJ databases">
        <authorList>
            <person name="Pietrasiak N."/>
            <person name="Ward R."/>
            <person name="Stajich J.E."/>
            <person name="Kurbessoian T."/>
        </authorList>
    </citation>
    <scope>NUCLEOTIDE SEQUENCE</scope>
    <source>
        <strain evidence="1">JT2-VF2</strain>
    </source>
</reference>
<reference evidence="1" key="2">
    <citation type="journal article" date="2022" name="Microbiol. Resour. Announc.">
        <title>Metagenome Sequencing to Explore Phylogenomics of Terrestrial Cyanobacteria.</title>
        <authorList>
            <person name="Ward R.D."/>
            <person name="Stajich J.E."/>
            <person name="Johansen J.R."/>
            <person name="Huntemann M."/>
            <person name="Clum A."/>
            <person name="Foster B."/>
            <person name="Foster B."/>
            <person name="Roux S."/>
            <person name="Palaniappan K."/>
            <person name="Varghese N."/>
            <person name="Mukherjee S."/>
            <person name="Reddy T.B.K."/>
            <person name="Daum C."/>
            <person name="Copeland A."/>
            <person name="Chen I.A."/>
            <person name="Ivanova N.N."/>
            <person name="Kyrpides N.C."/>
            <person name="Shapiro N."/>
            <person name="Eloe-Fadrosh E.A."/>
            <person name="Pietrasiak N."/>
        </authorList>
    </citation>
    <scope>NUCLEOTIDE SEQUENCE</scope>
    <source>
        <strain evidence="1">JT2-VF2</strain>
    </source>
</reference>
<dbReference type="AlphaFoldDB" id="A0A951UIE1"/>
<gene>
    <name evidence="1" type="ORF">KME32_25920</name>
</gene>
<protein>
    <submittedName>
        <fullName evidence="1">Uncharacterized protein</fullName>
    </submittedName>
</protein>
<dbReference type="Proteomes" id="UP000715781">
    <property type="component" value="Unassembled WGS sequence"/>
</dbReference>
<proteinExistence type="predicted"/>
<comment type="caution">
    <text evidence="1">The sequence shown here is derived from an EMBL/GenBank/DDBJ whole genome shotgun (WGS) entry which is preliminary data.</text>
</comment>
<evidence type="ECO:0000313" key="1">
    <source>
        <dbReference type="EMBL" id="MBW4564513.1"/>
    </source>
</evidence>
<organism evidence="1 2">
    <name type="scientific">Mojavia pulchra JT2-VF2</name>
    <dbReference type="NCBI Taxonomy" id="287848"/>
    <lineage>
        <taxon>Bacteria</taxon>
        <taxon>Bacillati</taxon>
        <taxon>Cyanobacteriota</taxon>
        <taxon>Cyanophyceae</taxon>
        <taxon>Nostocales</taxon>
        <taxon>Nostocaceae</taxon>
    </lineage>
</organism>
<accession>A0A951UIE1</accession>
<dbReference type="EMBL" id="JAHHHN010000022">
    <property type="protein sequence ID" value="MBW4564513.1"/>
    <property type="molecule type" value="Genomic_DNA"/>
</dbReference>
<sequence>MEPITVGAIALLAFLGNKFVDWSTEKALDAIYDKAKQVIQDKSPATAAALETAAEQAALPPGEREDIGEAVLVEDVKKAAEADPEIKEAVEALGNQVNTAAQDNPELAKAIAELTAAIKAQSPTTVENWQGINIKGGENTISNPTLNFGSK</sequence>